<dbReference type="PANTHER" id="PTHR11993">
    <property type="entry name" value="NADH-UBIQUINONE OXIDOREDUCTASE 49 KDA SUBUNIT"/>
    <property type="match status" value="1"/>
</dbReference>
<keyword evidence="6" id="KW-0472">Membrane</keyword>
<reference evidence="8 9" key="1">
    <citation type="submission" date="2023-01" db="EMBL/GenBank/DDBJ databases">
        <authorList>
            <person name="Kreplak J."/>
        </authorList>
    </citation>
    <scope>NUCLEOTIDE SEQUENCE [LARGE SCALE GENOMIC DNA]</scope>
</reference>
<dbReference type="InterPro" id="IPR008896">
    <property type="entry name" value="TIC214"/>
</dbReference>
<dbReference type="Proteomes" id="UP001157006">
    <property type="component" value="Unassembled WGS sequence"/>
</dbReference>
<dbReference type="GO" id="GO:0051287">
    <property type="term" value="F:NAD binding"/>
    <property type="evidence" value="ECO:0007669"/>
    <property type="project" value="InterPro"/>
</dbReference>
<gene>
    <name evidence="8" type="ORF">VFH_U110000</name>
</gene>
<evidence type="ECO:0000259" key="7">
    <source>
        <dbReference type="Pfam" id="PF00346"/>
    </source>
</evidence>
<feature type="transmembrane region" description="Helical" evidence="6">
    <location>
        <begin position="606"/>
        <end position="624"/>
    </location>
</feature>
<feature type="compositionally biased region" description="Polar residues" evidence="5">
    <location>
        <begin position="22"/>
        <end position="34"/>
    </location>
</feature>
<evidence type="ECO:0000256" key="6">
    <source>
        <dbReference type="SAM" id="Phobius"/>
    </source>
</evidence>
<dbReference type="PROSITE" id="PS00667">
    <property type="entry name" value="COMPLEX1_ND1_1"/>
    <property type="match status" value="1"/>
</dbReference>
<evidence type="ECO:0000313" key="9">
    <source>
        <dbReference type="Proteomes" id="UP001157006"/>
    </source>
</evidence>
<comment type="similarity">
    <text evidence="2">Belongs to the complex I 49 kDa subunit family.</text>
</comment>
<dbReference type="GO" id="GO:0009535">
    <property type="term" value="C:chloroplast thylakoid membrane"/>
    <property type="evidence" value="ECO:0007669"/>
    <property type="project" value="TreeGrafter"/>
</dbReference>
<dbReference type="PANTHER" id="PTHR11993:SF10">
    <property type="entry name" value="NADH DEHYDROGENASE [UBIQUINONE] IRON-SULFUR PROTEIN 2, MITOCHONDRIAL"/>
    <property type="match status" value="1"/>
</dbReference>
<dbReference type="SUPFAM" id="SSF56762">
    <property type="entry name" value="HydB/Nqo4-like"/>
    <property type="match status" value="1"/>
</dbReference>
<keyword evidence="6" id="KW-0812">Transmembrane</keyword>
<protein>
    <recommendedName>
        <fullName evidence="7">NADH-quinone oxidoreductase subunit D domain-containing protein</fullName>
    </recommendedName>
</protein>
<evidence type="ECO:0000256" key="2">
    <source>
        <dbReference type="ARBA" id="ARBA00005769"/>
    </source>
</evidence>
<proteinExistence type="inferred from homology"/>
<dbReference type="Gene3D" id="1.10.645.10">
    <property type="entry name" value="Cytochrome-c3 Hydrogenase, chain B"/>
    <property type="match status" value="2"/>
</dbReference>
<dbReference type="InterPro" id="IPR029014">
    <property type="entry name" value="NiFe-Hase_large"/>
</dbReference>
<dbReference type="GO" id="GO:0048038">
    <property type="term" value="F:quinone binding"/>
    <property type="evidence" value="ECO:0007669"/>
    <property type="project" value="InterPro"/>
</dbReference>
<accession>A0AAV0YIZ1</accession>
<organism evidence="8 9">
    <name type="scientific">Vicia faba</name>
    <name type="common">Broad bean</name>
    <name type="synonym">Faba vulgaris</name>
    <dbReference type="NCBI Taxonomy" id="3906"/>
    <lineage>
        <taxon>Eukaryota</taxon>
        <taxon>Viridiplantae</taxon>
        <taxon>Streptophyta</taxon>
        <taxon>Embryophyta</taxon>
        <taxon>Tracheophyta</taxon>
        <taxon>Spermatophyta</taxon>
        <taxon>Magnoliopsida</taxon>
        <taxon>eudicotyledons</taxon>
        <taxon>Gunneridae</taxon>
        <taxon>Pentapetalae</taxon>
        <taxon>rosids</taxon>
        <taxon>fabids</taxon>
        <taxon>Fabales</taxon>
        <taxon>Fabaceae</taxon>
        <taxon>Papilionoideae</taxon>
        <taxon>50 kb inversion clade</taxon>
        <taxon>NPAAA clade</taxon>
        <taxon>Hologalegina</taxon>
        <taxon>IRL clade</taxon>
        <taxon>Fabeae</taxon>
        <taxon>Vicia</taxon>
    </lineage>
</organism>
<name>A0AAV0YIZ1_VICFA</name>
<evidence type="ECO:0000256" key="1">
    <source>
        <dbReference type="ARBA" id="ARBA00004141"/>
    </source>
</evidence>
<evidence type="ECO:0000256" key="3">
    <source>
        <dbReference type="ARBA" id="ARBA00022967"/>
    </source>
</evidence>
<dbReference type="EMBL" id="CATIWC010003065">
    <property type="protein sequence ID" value="CAI8585143.1"/>
    <property type="molecule type" value="Genomic_DNA"/>
</dbReference>
<dbReference type="GO" id="GO:0016651">
    <property type="term" value="F:oxidoreductase activity, acting on NAD(P)H"/>
    <property type="evidence" value="ECO:0007669"/>
    <property type="project" value="InterPro"/>
</dbReference>
<feature type="transmembrane region" description="Helical" evidence="6">
    <location>
        <begin position="572"/>
        <end position="594"/>
    </location>
</feature>
<feature type="region of interest" description="Disordered" evidence="5">
    <location>
        <begin position="1"/>
        <end position="38"/>
    </location>
</feature>
<keyword evidence="9" id="KW-1185">Reference proteome</keyword>
<evidence type="ECO:0000256" key="5">
    <source>
        <dbReference type="SAM" id="MobiDB-lite"/>
    </source>
</evidence>
<evidence type="ECO:0000313" key="8">
    <source>
        <dbReference type="EMBL" id="CAI8585143.1"/>
    </source>
</evidence>
<comment type="subcellular location">
    <subcellularLocation>
        <location evidence="1">Membrane</location>
        <topology evidence="1">Multi-pass membrane protein</topology>
    </subcellularLocation>
</comment>
<feature type="transmembrane region" description="Helical" evidence="6">
    <location>
        <begin position="644"/>
        <end position="662"/>
    </location>
</feature>
<dbReference type="InterPro" id="IPR022885">
    <property type="entry name" value="NDH1_su_D/H"/>
</dbReference>
<dbReference type="Pfam" id="PF00346">
    <property type="entry name" value="Complex1_49kDa"/>
    <property type="match status" value="1"/>
</dbReference>
<comment type="caution">
    <text evidence="8">The sequence shown here is derived from an EMBL/GenBank/DDBJ whole genome shotgun (WGS) entry which is preliminary data.</text>
</comment>
<evidence type="ECO:0000256" key="4">
    <source>
        <dbReference type="ARBA" id="ARBA00023027"/>
    </source>
</evidence>
<dbReference type="Pfam" id="PF05758">
    <property type="entry name" value="Ycf1"/>
    <property type="match status" value="2"/>
</dbReference>
<sequence length="663" mass="76808">MDASPKESQIRSPKADRIVLFNSKTDSNDNQNSAEPDRNTEFAVVHYSREPDYCRDLIRGSMRPQRRKTVTYKLFQGTAHSPLFLEIMGDYAFLFGDLVYDISQYLKEYFRKPGTDNSEFLAFEKTIEQKEIEENKDESEIRLRQIEEAWESILYEDLRDWRKEVHIYCTYQGVPVSHTALPTNWFWEGIQIRILFPFVLKPWHNKFYGNKNITDVAKLKLEKKEYGKQADLKSYLSNYYRDTRGMEKIAENRTIIQYLPYVTRWDYLATMFTEAITVNGPEQLGNIQVPKRASYIRVIMLELSRIASHLLWLGPFMADIGAQTPFFYIFRERELIYDLFEAATERVEGVGFVGREEVINWGLSGPMLRASGIQWDLREVDNYECYEELDWEVQWQKEGDSLARYLVRIGEMVESIKIIQQALEGIPGGPYENFEIRCFDREKEPEWNDFEYRFIGKKSSPTFELPKQELYVRVEAPKGELGIFLIGDQNGFPWRWKIRPPGFINLQILPQLVKRMKLADIMTILEREISAGVQQRIGPEYAGPFGILQALADGTKLLFKENLIPSRGDIRLFSIGPSISIISILISYSVIPFGYNFVLSDFKIGVFLWIAISSIAPIGLLMSGYGSNNKYSFLGGLRAAAQSISYEIPLTLCVLSISLRAIR</sequence>
<dbReference type="InterPro" id="IPR018086">
    <property type="entry name" value="NADH_UbQ_OxRdtase_su1_CS"/>
</dbReference>
<keyword evidence="4" id="KW-0520">NAD</keyword>
<keyword evidence="6" id="KW-1133">Transmembrane helix</keyword>
<feature type="domain" description="NADH-quinone oxidoreductase subunit D" evidence="7">
    <location>
        <begin position="344"/>
        <end position="525"/>
    </location>
</feature>
<dbReference type="AlphaFoldDB" id="A0AAV0YIZ1"/>
<feature type="compositionally biased region" description="Basic and acidic residues" evidence="5">
    <location>
        <begin position="1"/>
        <end position="17"/>
    </location>
</feature>
<keyword evidence="3" id="KW-1278">Translocase</keyword>
<dbReference type="InterPro" id="IPR001135">
    <property type="entry name" value="NADH_Q_OxRdtase_suD"/>
</dbReference>